<evidence type="ECO:0000313" key="1">
    <source>
        <dbReference type="EMBL" id="SBW85280.1"/>
    </source>
</evidence>
<proteinExistence type="predicted"/>
<keyword evidence="1" id="KW-0614">Plasmid</keyword>
<name>A0A1D3KAE5_PSEVE</name>
<dbReference type="Proteomes" id="UP000245431">
    <property type="component" value="Plasmid PVE_plasmid"/>
</dbReference>
<accession>A0A1D3KAE5</accession>
<geneLocation type="plasmid" evidence="2">
    <name>pve_Plasmid</name>
</geneLocation>
<reference evidence="2" key="1">
    <citation type="submission" date="2016-07" db="EMBL/GenBank/DDBJ databases">
        <authorList>
            <person name="Florea S."/>
            <person name="Webb J.S."/>
            <person name="Jaromczyk J."/>
            <person name="Schardl C.L."/>
        </authorList>
    </citation>
    <scope>NUCLEOTIDE SEQUENCE [LARGE SCALE GENOMIC DNA]</scope>
    <source>
        <strain evidence="2">1YdBTEX2</strain>
        <plasmid evidence="2">Plasmid pve_Plasmid</plasmid>
    </source>
</reference>
<protein>
    <submittedName>
        <fullName evidence="1">Uncharacterized protein</fullName>
    </submittedName>
</protein>
<sequence>MNTCFLLGLSARADWALGVLLYGEPDGKYIAPEFNT</sequence>
<dbReference type="AlphaFoldDB" id="A0A1D3KAE5"/>
<dbReference type="EMBL" id="LT599585">
    <property type="protein sequence ID" value="SBW85280.1"/>
    <property type="molecule type" value="Genomic_DNA"/>
</dbReference>
<evidence type="ECO:0000313" key="2">
    <source>
        <dbReference type="Proteomes" id="UP000245431"/>
    </source>
</evidence>
<organism evidence="1 2">
    <name type="scientific">Pseudomonas veronii 1YdBTEX2</name>
    <dbReference type="NCBI Taxonomy" id="1295141"/>
    <lineage>
        <taxon>Bacteria</taxon>
        <taxon>Pseudomonadati</taxon>
        <taxon>Pseudomonadota</taxon>
        <taxon>Gammaproteobacteria</taxon>
        <taxon>Pseudomonadales</taxon>
        <taxon>Pseudomonadaceae</taxon>
        <taxon>Pseudomonas</taxon>
    </lineage>
</organism>
<gene>
    <name evidence="1" type="ORF">PVE_P0241</name>
</gene>